<dbReference type="EMBL" id="JAGISH010000011">
    <property type="protein sequence ID" value="MBP0484283.1"/>
    <property type="molecule type" value="Genomic_DNA"/>
</dbReference>
<reference evidence="1" key="1">
    <citation type="submission" date="2021-03" db="EMBL/GenBank/DDBJ databases">
        <title>Sagittula salina sp. nov. strain M10.9X isolated from the marine waste.</title>
        <authorList>
            <person name="Satari L."/>
            <person name="Molina-Menor E."/>
            <person name="Vidal-Verdu A."/>
            <person name="Pascual J."/>
            <person name="Pereto J."/>
            <person name="Porcar M."/>
        </authorList>
    </citation>
    <scope>NUCLEOTIDE SEQUENCE</scope>
    <source>
        <strain evidence="1">M10.9X</strain>
    </source>
</reference>
<evidence type="ECO:0000313" key="1">
    <source>
        <dbReference type="EMBL" id="MBP0484283.1"/>
    </source>
</evidence>
<name>A0A940MTB2_9RHOB</name>
<keyword evidence="2" id="KW-1185">Reference proteome</keyword>
<sequence>MDDLEKGRVLASSTSNIVRAWQELYPMLDTLWQRLKTGFADVGAIDDAGADDTGFKGFDHASYGWQFNVVERVKRLPGQRGRTRKPRQFGTISLHIRFCSDPESEFVETNWPWIDQACLIVGWHEGEDEGVHWTSPDYDPVEQAAVEIHHDGHGLWGWGEGGAYFFALPVFSMKSEEDLDRKVIAPLKALFGNEDKPALAATALAGTGALMPYPDKRLPT</sequence>
<proteinExistence type="predicted"/>
<evidence type="ECO:0000313" key="2">
    <source>
        <dbReference type="Proteomes" id="UP000675940"/>
    </source>
</evidence>
<gene>
    <name evidence="1" type="ORF">J5474_17550</name>
</gene>
<dbReference type="Proteomes" id="UP000675940">
    <property type="component" value="Unassembled WGS sequence"/>
</dbReference>
<comment type="caution">
    <text evidence="1">The sequence shown here is derived from an EMBL/GenBank/DDBJ whole genome shotgun (WGS) entry which is preliminary data.</text>
</comment>
<organism evidence="1 2">
    <name type="scientific">Sagittula salina</name>
    <dbReference type="NCBI Taxonomy" id="2820268"/>
    <lineage>
        <taxon>Bacteria</taxon>
        <taxon>Pseudomonadati</taxon>
        <taxon>Pseudomonadota</taxon>
        <taxon>Alphaproteobacteria</taxon>
        <taxon>Rhodobacterales</taxon>
        <taxon>Roseobacteraceae</taxon>
        <taxon>Sagittula</taxon>
    </lineage>
</organism>
<protein>
    <submittedName>
        <fullName evidence="1">Uncharacterized protein</fullName>
    </submittedName>
</protein>
<dbReference type="AlphaFoldDB" id="A0A940MTB2"/>
<dbReference type="RefSeq" id="WP_209362486.1">
    <property type="nucleotide sequence ID" value="NZ_JAGISH010000011.1"/>
</dbReference>
<accession>A0A940MTB2</accession>